<dbReference type="Pfam" id="PF04252">
    <property type="entry name" value="SFM1-like"/>
    <property type="match status" value="2"/>
</dbReference>
<dbReference type="GO" id="GO:0035241">
    <property type="term" value="F:protein-arginine omega-N monomethyltransferase activity"/>
    <property type="evidence" value="ECO:0007669"/>
    <property type="project" value="TreeGrafter"/>
</dbReference>
<proteinExistence type="predicted"/>
<dbReference type="InterPro" id="IPR007364">
    <property type="entry name" value="SFM1-like"/>
</dbReference>
<dbReference type="AlphaFoldDB" id="A0A8H3CZT7"/>
<comment type="caution">
    <text evidence="1">The sequence shown here is derived from an EMBL/GenBank/DDBJ whole genome shotgun (WGS) entry which is preliminary data.</text>
</comment>
<dbReference type="PANTHER" id="PTHR35517:SF1">
    <property type="entry name" value="PROTEIN ARGININE N-METHYLTRANSFERASE SFM1"/>
    <property type="match status" value="1"/>
</dbReference>
<accession>A0A8H3CZT7</accession>
<sequence length="235" mass="26076">MASHTFVIEHMEEDDEESKSVPPWVYLEYKQMIAIAGSTSSVLFTHLSSSSSAALNSALASVQASSKFEVHSLGILDVMKQHGVELNQVCLLDPKAEKELSPSDGESFSWFLFGVCWEFSVRLSKAAVCPDNQVIPGDDPPRDRTSELRRLGFPNRHLGSVQMTTDTALGVTKRVVVDKVALQAIPYIDHPTIRFNAKESVEMPFRYITDSKGEPILPEGMKALLKEDLNKGFDF</sequence>
<gene>
    <name evidence="1" type="ORF">RDB_LOCUS122995</name>
</gene>
<name>A0A8H3CZT7_9AGAM</name>
<dbReference type="PANTHER" id="PTHR35517">
    <property type="entry name" value="PROTEIN ARGININE N-METHYLTRANSFERASE SFM1"/>
    <property type="match status" value="1"/>
</dbReference>
<evidence type="ECO:0000313" key="2">
    <source>
        <dbReference type="Proteomes" id="UP000663831"/>
    </source>
</evidence>
<dbReference type="EMBL" id="CAJMWV010004807">
    <property type="protein sequence ID" value="CAE6504408.1"/>
    <property type="molecule type" value="Genomic_DNA"/>
</dbReference>
<organism evidence="1 2">
    <name type="scientific">Rhizoctonia solani</name>
    <dbReference type="NCBI Taxonomy" id="456999"/>
    <lineage>
        <taxon>Eukaryota</taxon>
        <taxon>Fungi</taxon>
        <taxon>Dikarya</taxon>
        <taxon>Basidiomycota</taxon>
        <taxon>Agaricomycotina</taxon>
        <taxon>Agaricomycetes</taxon>
        <taxon>Cantharellales</taxon>
        <taxon>Ceratobasidiaceae</taxon>
        <taxon>Rhizoctonia</taxon>
    </lineage>
</organism>
<dbReference type="CDD" id="cd18090">
    <property type="entry name" value="Arginine_MT_Sfm1"/>
    <property type="match status" value="1"/>
</dbReference>
<dbReference type="Proteomes" id="UP000663831">
    <property type="component" value="Unassembled WGS sequence"/>
</dbReference>
<reference evidence="1" key="1">
    <citation type="submission" date="2021-01" db="EMBL/GenBank/DDBJ databases">
        <authorList>
            <person name="Kaushik A."/>
        </authorList>
    </citation>
    <scope>NUCLEOTIDE SEQUENCE</scope>
    <source>
        <strain evidence="1">AG3-1AP</strain>
    </source>
</reference>
<evidence type="ECO:0000313" key="1">
    <source>
        <dbReference type="EMBL" id="CAE6504408.1"/>
    </source>
</evidence>
<protein>
    <submittedName>
        <fullName evidence="1">Uncharacterized protein</fullName>
    </submittedName>
</protein>